<comment type="caution">
    <text evidence="1">The sequence shown here is derived from an EMBL/GenBank/DDBJ whole genome shotgun (WGS) entry which is preliminary data.</text>
</comment>
<dbReference type="EMBL" id="JAOL01000122">
    <property type="protein sequence ID" value="EUA89399.1"/>
    <property type="molecule type" value="Genomic_DNA"/>
</dbReference>
<organism evidence="1 2">
    <name type="scientific">Mycobacterium ulcerans str. Harvey</name>
    <dbReference type="NCBI Taxonomy" id="1299332"/>
    <lineage>
        <taxon>Bacteria</taxon>
        <taxon>Bacillati</taxon>
        <taxon>Actinomycetota</taxon>
        <taxon>Actinomycetes</taxon>
        <taxon>Mycobacteriales</taxon>
        <taxon>Mycobacteriaceae</taxon>
        <taxon>Mycobacterium</taxon>
        <taxon>Mycobacterium ulcerans group</taxon>
    </lineage>
</organism>
<accession>A0ABP3AIC3</accession>
<dbReference type="SUPFAM" id="SSF53474">
    <property type="entry name" value="alpha/beta-Hydrolases"/>
    <property type="match status" value="1"/>
</dbReference>
<sequence>MDVPTHIWLGTHDSFVPREMGEYLERVIPNVELHWPPARAISTSRTGMRFSLPAPPTSELATLFAP</sequence>
<proteinExistence type="predicted"/>
<dbReference type="GO" id="GO:0016787">
    <property type="term" value="F:hydrolase activity"/>
    <property type="evidence" value="ECO:0007669"/>
    <property type="project" value="UniProtKB-KW"/>
</dbReference>
<evidence type="ECO:0000313" key="2">
    <source>
        <dbReference type="Proteomes" id="UP000020681"/>
    </source>
</evidence>
<name>A0ABP3AIC3_MYCUL</name>
<keyword evidence="1" id="KW-0378">Hydrolase</keyword>
<dbReference type="Gene3D" id="3.40.50.1820">
    <property type="entry name" value="alpha/beta hydrolase"/>
    <property type="match status" value="1"/>
</dbReference>
<evidence type="ECO:0000313" key="1">
    <source>
        <dbReference type="EMBL" id="EUA89399.1"/>
    </source>
</evidence>
<keyword evidence="2" id="KW-1185">Reference proteome</keyword>
<protein>
    <submittedName>
        <fullName evidence="1">Hydrolase domain protein</fullName>
    </submittedName>
</protein>
<reference evidence="1 2" key="1">
    <citation type="submission" date="2014-01" db="EMBL/GenBank/DDBJ databases">
        <authorList>
            <person name="Dobos K."/>
            <person name="Lenaerts A."/>
            <person name="Ordway D."/>
            <person name="DeGroote M.A."/>
            <person name="Parker T."/>
            <person name="Sizemore C."/>
            <person name="Tallon L.J."/>
            <person name="Sadzewicz L.K."/>
            <person name="Sengamalay N."/>
            <person name="Fraser C.M."/>
            <person name="Hine E."/>
            <person name="Shefchek K.A."/>
            <person name="Das S.P."/>
            <person name="Tettelin H."/>
        </authorList>
    </citation>
    <scope>NUCLEOTIDE SEQUENCE [LARGE SCALE GENOMIC DNA]</scope>
    <source>
        <strain evidence="1 2">Harvey</strain>
    </source>
</reference>
<dbReference type="Proteomes" id="UP000020681">
    <property type="component" value="Unassembled WGS sequence"/>
</dbReference>
<dbReference type="InterPro" id="IPR029058">
    <property type="entry name" value="AB_hydrolase_fold"/>
</dbReference>
<gene>
    <name evidence="1" type="ORF">I551_4207</name>
</gene>